<evidence type="ECO:0000256" key="4">
    <source>
        <dbReference type="ARBA" id="ARBA00022840"/>
    </source>
</evidence>
<sequence>MRQLCECIAYKAIFKDLCHILWDNVYVEEVSSARIEPFLNELKQYLEIISSTVHDKVSNTLKQPGIWDGYTILTLKCTRLSRRLWKQYYQSSKLQTQARKCKQRKHIRLGDFGLAKLLDTDDPASTVGRTLSYMCPQIFADMSYGYKSDIWSHGCCMFEIVAYQPAFHAPDNAVLINKISRSAISPLPIVYSSTLKQLIKSMLRKNPEHRPTTTDLLRHALNISNTGTLC</sequence>
<dbReference type="Pfam" id="PF25761">
    <property type="entry name" value="TPR_PATROL1"/>
    <property type="match status" value="1"/>
</dbReference>
<accession>A0A9D4YB81</accession>
<gene>
    <name evidence="6" type="ORF">KIW84_022742</name>
</gene>
<dbReference type="Pfam" id="PF00069">
    <property type="entry name" value="Pkinase"/>
    <property type="match status" value="1"/>
</dbReference>
<feature type="domain" description="Protein kinase" evidence="5">
    <location>
        <begin position="1"/>
        <end position="222"/>
    </location>
</feature>
<evidence type="ECO:0000313" key="7">
    <source>
        <dbReference type="Proteomes" id="UP001058974"/>
    </source>
</evidence>
<keyword evidence="4" id="KW-0067">ATP-binding</keyword>
<dbReference type="InterPro" id="IPR000719">
    <property type="entry name" value="Prot_kinase_dom"/>
</dbReference>
<organism evidence="6 7">
    <name type="scientific">Pisum sativum</name>
    <name type="common">Garden pea</name>
    <name type="synonym">Lathyrus oleraceus</name>
    <dbReference type="NCBI Taxonomy" id="3888"/>
    <lineage>
        <taxon>Eukaryota</taxon>
        <taxon>Viridiplantae</taxon>
        <taxon>Streptophyta</taxon>
        <taxon>Embryophyta</taxon>
        <taxon>Tracheophyta</taxon>
        <taxon>Spermatophyta</taxon>
        <taxon>Magnoliopsida</taxon>
        <taxon>eudicotyledons</taxon>
        <taxon>Gunneridae</taxon>
        <taxon>Pentapetalae</taxon>
        <taxon>rosids</taxon>
        <taxon>fabids</taxon>
        <taxon>Fabales</taxon>
        <taxon>Fabaceae</taxon>
        <taxon>Papilionoideae</taxon>
        <taxon>50 kb inversion clade</taxon>
        <taxon>NPAAA clade</taxon>
        <taxon>Hologalegina</taxon>
        <taxon>IRL clade</taxon>
        <taxon>Fabeae</taxon>
        <taxon>Lathyrus</taxon>
    </lineage>
</organism>
<reference evidence="6 7" key="1">
    <citation type="journal article" date="2022" name="Nat. Genet.">
        <title>Improved pea reference genome and pan-genome highlight genomic features and evolutionary characteristics.</title>
        <authorList>
            <person name="Yang T."/>
            <person name="Liu R."/>
            <person name="Luo Y."/>
            <person name="Hu S."/>
            <person name="Wang D."/>
            <person name="Wang C."/>
            <person name="Pandey M.K."/>
            <person name="Ge S."/>
            <person name="Xu Q."/>
            <person name="Li N."/>
            <person name="Li G."/>
            <person name="Huang Y."/>
            <person name="Saxena R.K."/>
            <person name="Ji Y."/>
            <person name="Li M."/>
            <person name="Yan X."/>
            <person name="He Y."/>
            <person name="Liu Y."/>
            <person name="Wang X."/>
            <person name="Xiang C."/>
            <person name="Varshney R.K."/>
            <person name="Ding H."/>
            <person name="Gao S."/>
            <person name="Zong X."/>
        </authorList>
    </citation>
    <scope>NUCLEOTIDE SEQUENCE [LARGE SCALE GENOMIC DNA]</scope>
    <source>
        <strain evidence="6 7">cv. Zhongwan 6</strain>
    </source>
</reference>
<dbReference type="SUPFAM" id="SSF56112">
    <property type="entry name" value="Protein kinase-like (PK-like)"/>
    <property type="match status" value="1"/>
</dbReference>
<proteinExistence type="predicted"/>
<evidence type="ECO:0000259" key="5">
    <source>
        <dbReference type="PROSITE" id="PS50011"/>
    </source>
</evidence>
<evidence type="ECO:0000256" key="1">
    <source>
        <dbReference type="ARBA" id="ARBA00022679"/>
    </source>
</evidence>
<keyword evidence="7" id="KW-1185">Reference proteome</keyword>
<keyword evidence="1" id="KW-0808">Transferase</keyword>
<dbReference type="InterPro" id="IPR057984">
    <property type="entry name" value="PATROL1_C"/>
</dbReference>
<dbReference type="PANTHER" id="PTHR43671">
    <property type="entry name" value="SERINE/THREONINE-PROTEIN KINASE NEK"/>
    <property type="match status" value="1"/>
</dbReference>
<dbReference type="InterPro" id="IPR011009">
    <property type="entry name" value="Kinase-like_dom_sf"/>
</dbReference>
<dbReference type="GO" id="GO:0055028">
    <property type="term" value="C:cortical microtubule"/>
    <property type="evidence" value="ECO:0007669"/>
    <property type="project" value="TreeGrafter"/>
</dbReference>
<dbReference type="Proteomes" id="UP001058974">
    <property type="component" value="Chromosome 2"/>
</dbReference>
<dbReference type="GO" id="GO:0007017">
    <property type="term" value="P:microtubule-based process"/>
    <property type="evidence" value="ECO:0007669"/>
    <property type="project" value="TreeGrafter"/>
</dbReference>
<dbReference type="Gramene" id="Psat02G0274200-T1">
    <property type="protein sequence ID" value="KAI5436378.1"/>
    <property type="gene ID" value="KIW84_022742"/>
</dbReference>
<dbReference type="GO" id="GO:0004674">
    <property type="term" value="F:protein serine/threonine kinase activity"/>
    <property type="evidence" value="ECO:0007669"/>
    <property type="project" value="TreeGrafter"/>
</dbReference>
<dbReference type="AlphaFoldDB" id="A0A9D4YB81"/>
<dbReference type="GO" id="GO:0005524">
    <property type="term" value="F:ATP binding"/>
    <property type="evidence" value="ECO:0007669"/>
    <property type="project" value="UniProtKB-KW"/>
</dbReference>
<dbReference type="PROSITE" id="PS50011">
    <property type="entry name" value="PROTEIN_KINASE_DOM"/>
    <property type="match status" value="1"/>
</dbReference>
<dbReference type="EMBL" id="JAMSHJ010000002">
    <property type="protein sequence ID" value="KAI5436378.1"/>
    <property type="molecule type" value="Genomic_DNA"/>
</dbReference>
<keyword evidence="3" id="KW-0418">Kinase</keyword>
<evidence type="ECO:0000256" key="3">
    <source>
        <dbReference type="ARBA" id="ARBA00022777"/>
    </source>
</evidence>
<dbReference type="Gene3D" id="1.10.510.10">
    <property type="entry name" value="Transferase(Phosphotransferase) domain 1"/>
    <property type="match status" value="1"/>
</dbReference>
<keyword evidence="2" id="KW-0547">Nucleotide-binding</keyword>
<evidence type="ECO:0000256" key="2">
    <source>
        <dbReference type="ARBA" id="ARBA00022741"/>
    </source>
</evidence>
<protein>
    <recommendedName>
        <fullName evidence="5">Protein kinase domain-containing protein</fullName>
    </recommendedName>
</protein>
<evidence type="ECO:0000313" key="6">
    <source>
        <dbReference type="EMBL" id="KAI5436378.1"/>
    </source>
</evidence>
<comment type="caution">
    <text evidence="6">The sequence shown here is derived from an EMBL/GenBank/DDBJ whole genome shotgun (WGS) entry which is preliminary data.</text>
</comment>
<dbReference type="SMART" id="SM00220">
    <property type="entry name" value="S_TKc"/>
    <property type="match status" value="1"/>
</dbReference>
<dbReference type="PANTHER" id="PTHR43671:SF88">
    <property type="entry name" value="SERINE_THREONINE-KINASE NEK7-LIKE PROTEIN"/>
    <property type="match status" value="1"/>
</dbReference>
<dbReference type="InterPro" id="IPR050660">
    <property type="entry name" value="NEK_Ser/Thr_kinase"/>
</dbReference>
<name>A0A9D4YB81_PEA</name>